<dbReference type="PANTHER" id="PTHR45431:SF3">
    <property type="entry name" value="RHODANESE-LIKE DOMAIN-CONTAINING PROTEIN 15, CHLOROPLASTIC"/>
    <property type="match status" value="1"/>
</dbReference>
<dbReference type="AlphaFoldDB" id="A0A5N1ISC8"/>
<feature type="domain" description="Rhodanese" evidence="2">
    <location>
        <begin position="41"/>
        <end position="127"/>
    </location>
</feature>
<dbReference type="SUPFAM" id="SSF52821">
    <property type="entry name" value="Rhodanese/Cell cycle control phosphatase"/>
    <property type="match status" value="1"/>
</dbReference>
<dbReference type="CDD" id="cd00158">
    <property type="entry name" value="RHOD"/>
    <property type="match status" value="1"/>
</dbReference>
<dbReference type="SMART" id="SM00450">
    <property type="entry name" value="RHOD"/>
    <property type="match status" value="1"/>
</dbReference>
<dbReference type="PANTHER" id="PTHR45431">
    <property type="entry name" value="RHODANESE-LIKE DOMAIN-CONTAINING PROTEIN 15, CHLOROPLASTIC"/>
    <property type="match status" value="1"/>
</dbReference>
<evidence type="ECO:0000259" key="2">
    <source>
        <dbReference type="PROSITE" id="PS50206"/>
    </source>
</evidence>
<dbReference type="InterPro" id="IPR001763">
    <property type="entry name" value="Rhodanese-like_dom"/>
</dbReference>
<gene>
    <name evidence="3" type="ORF">F0P94_12560</name>
</gene>
<dbReference type="InterPro" id="IPR052367">
    <property type="entry name" value="Thiosulfate_ST/Rhodanese-like"/>
</dbReference>
<protein>
    <submittedName>
        <fullName evidence="3">Rhodanese-like domain-containing protein</fullName>
    </submittedName>
</protein>
<evidence type="ECO:0000256" key="1">
    <source>
        <dbReference type="SAM" id="SignalP"/>
    </source>
</evidence>
<dbReference type="EMBL" id="VTWT01000006">
    <property type="protein sequence ID" value="KAA9332821.1"/>
    <property type="molecule type" value="Genomic_DNA"/>
</dbReference>
<keyword evidence="1" id="KW-0732">Signal</keyword>
<feature type="signal peptide" evidence="1">
    <location>
        <begin position="1"/>
        <end position="17"/>
    </location>
</feature>
<dbReference type="PROSITE" id="PS50206">
    <property type="entry name" value="RHODANESE_3"/>
    <property type="match status" value="1"/>
</dbReference>
<dbReference type="InterPro" id="IPR036873">
    <property type="entry name" value="Rhodanese-like_dom_sf"/>
</dbReference>
<dbReference type="RefSeq" id="WP_150904234.1">
    <property type="nucleotide sequence ID" value="NZ_VTWT01000006.1"/>
</dbReference>
<reference evidence="3 4" key="1">
    <citation type="submission" date="2019-09" db="EMBL/GenBank/DDBJ databases">
        <title>Genome sequence of Adhaeribacter sp. M2.</title>
        <authorList>
            <person name="Srinivasan S."/>
        </authorList>
    </citation>
    <scope>NUCLEOTIDE SEQUENCE [LARGE SCALE GENOMIC DNA]</scope>
    <source>
        <strain evidence="3 4">M2</strain>
    </source>
</reference>
<dbReference type="Pfam" id="PF00581">
    <property type="entry name" value="Rhodanese"/>
    <property type="match status" value="1"/>
</dbReference>
<evidence type="ECO:0000313" key="3">
    <source>
        <dbReference type="EMBL" id="KAA9332821.1"/>
    </source>
</evidence>
<keyword evidence="4" id="KW-1185">Reference proteome</keyword>
<sequence length="130" mass="14282">MKNLLLYFLVAFTFAFSSCVQNPSATNHNLTAPAVKNLVQTNPEVIILDVRTPEEYAAGHVAGAVNLDYYAPDFAEQLDKLDRQKTYLLYCASGNRSGKAAAIFKEKHFPKFYNSTAGFTGLKAEGVPTN</sequence>
<dbReference type="Gene3D" id="3.40.250.10">
    <property type="entry name" value="Rhodanese-like domain"/>
    <property type="match status" value="1"/>
</dbReference>
<feature type="chain" id="PRO_5024849956" evidence="1">
    <location>
        <begin position="18"/>
        <end position="130"/>
    </location>
</feature>
<dbReference type="PROSITE" id="PS51257">
    <property type="entry name" value="PROKAR_LIPOPROTEIN"/>
    <property type="match status" value="1"/>
</dbReference>
<comment type="caution">
    <text evidence="3">The sequence shown here is derived from an EMBL/GenBank/DDBJ whole genome shotgun (WGS) entry which is preliminary data.</text>
</comment>
<evidence type="ECO:0000313" key="4">
    <source>
        <dbReference type="Proteomes" id="UP000326570"/>
    </source>
</evidence>
<organism evidence="3 4">
    <name type="scientific">Adhaeribacter soli</name>
    <dbReference type="NCBI Taxonomy" id="2607655"/>
    <lineage>
        <taxon>Bacteria</taxon>
        <taxon>Pseudomonadati</taxon>
        <taxon>Bacteroidota</taxon>
        <taxon>Cytophagia</taxon>
        <taxon>Cytophagales</taxon>
        <taxon>Hymenobacteraceae</taxon>
        <taxon>Adhaeribacter</taxon>
    </lineage>
</organism>
<dbReference type="Proteomes" id="UP000326570">
    <property type="component" value="Unassembled WGS sequence"/>
</dbReference>
<accession>A0A5N1ISC8</accession>
<name>A0A5N1ISC8_9BACT</name>
<proteinExistence type="predicted"/>